<comment type="cofactor">
    <cofactor evidence="2">
        <name>Zn(2+)</name>
        <dbReference type="ChEBI" id="CHEBI:29105"/>
    </cofactor>
</comment>
<dbReference type="KEGG" id="ote:Oter_0847"/>
<dbReference type="InterPro" id="IPR036264">
    <property type="entry name" value="Bact_exopeptidase_dim_dom"/>
</dbReference>
<gene>
    <name evidence="13" type="ordered locus">Oter_0847</name>
</gene>
<dbReference type="STRING" id="452637.Oter_0847"/>
<dbReference type="AlphaFoldDB" id="B1ZVN8"/>
<dbReference type="Proteomes" id="UP000007013">
    <property type="component" value="Chromosome"/>
</dbReference>
<sequence>MALSTYIDQQSERLLATLRRLVAVRTVNPPGENYDTITALLTAELDAAGLTARRFRVPPALMRRFLPPEQHSFPRFNVLGKLRTPGARKTLHFNAHYDVVPVSGAWRHGDPFSGKVERGWIYGRGTSDMKGSMASLLLALRALRATGTRPAMNVEVSFTADEETDSELGAGWLVRHAPIKPDYAIVMEGGEGGHIGCGHNGVVWLEVTVQGRAAHGSQPEDGINAFEKMSALVLALESYKRTLARRTFVTPEGRMMRATINVGGVFSAGPGGKINTVPAEARFSIDRRVLATEDHAKAERELRAFLAAAARKIPQCRISIAKVSENFACFTSPRHPFFAAMAHSVGRVRQEEPSFHVSTGFNDMHFFVHHLKIPTIGYGPGGKNYHAVDERASVRDLLNTAKIYADLLTNFAG</sequence>
<evidence type="ECO:0000313" key="13">
    <source>
        <dbReference type="EMBL" id="ACB74135.1"/>
    </source>
</evidence>
<dbReference type="InterPro" id="IPR050072">
    <property type="entry name" value="Peptidase_M20A"/>
</dbReference>
<keyword evidence="14" id="KW-1185">Reference proteome</keyword>
<dbReference type="Gene3D" id="3.30.70.360">
    <property type="match status" value="1"/>
</dbReference>
<evidence type="ECO:0000256" key="8">
    <source>
        <dbReference type="ARBA" id="ARBA00022801"/>
    </source>
</evidence>
<proteinExistence type="inferred from homology"/>
<evidence type="ECO:0000256" key="4">
    <source>
        <dbReference type="ARBA" id="ARBA00006247"/>
    </source>
</evidence>
<dbReference type="EC" id="3.5.1.18" evidence="5"/>
<dbReference type="InterPro" id="IPR011650">
    <property type="entry name" value="Peptidase_M20_dimer"/>
</dbReference>
<accession>B1ZVN8</accession>
<comment type="catalytic activity">
    <reaction evidence="11">
        <text>N-succinyl-(2S,6S)-2,6-diaminopimelate + H2O = (2S,6S)-2,6-diaminopimelate + succinate</text>
        <dbReference type="Rhea" id="RHEA:22608"/>
        <dbReference type="ChEBI" id="CHEBI:15377"/>
        <dbReference type="ChEBI" id="CHEBI:30031"/>
        <dbReference type="ChEBI" id="CHEBI:57609"/>
        <dbReference type="ChEBI" id="CHEBI:58087"/>
        <dbReference type="EC" id="3.5.1.18"/>
    </reaction>
</comment>
<evidence type="ECO:0000256" key="9">
    <source>
        <dbReference type="ARBA" id="ARBA00022833"/>
    </source>
</evidence>
<dbReference type="GO" id="GO:0046872">
    <property type="term" value="F:metal ion binding"/>
    <property type="evidence" value="ECO:0007669"/>
    <property type="project" value="UniProtKB-KW"/>
</dbReference>
<protein>
    <recommendedName>
        <fullName evidence="6">Probable succinyl-diaminopimelate desuccinylase</fullName>
        <ecNumber evidence="5">3.5.1.18</ecNumber>
    </recommendedName>
</protein>
<dbReference type="SUPFAM" id="SSF55031">
    <property type="entry name" value="Bacterial exopeptidase dimerisation domain"/>
    <property type="match status" value="1"/>
</dbReference>
<dbReference type="InterPro" id="IPR002933">
    <property type="entry name" value="Peptidase_M20"/>
</dbReference>
<dbReference type="InterPro" id="IPR001261">
    <property type="entry name" value="ArgE/DapE_CS"/>
</dbReference>
<evidence type="ECO:0000256" key="6">
    <source>
        <dbReference type="ARBA" id="ARBA00016853"/>
    </source>
</evidence>
<dbReference type="NCBIfam" id="TIGR01910">
    <property type="entry name" value="DapE-ArgE"/>
    <property type="match status" value="1"/>
</dbReference>
<evidence type="ECO:0000256" key="5">
    <source>
        <dbReference type="ARBA" id="ARBA00011921"/>
    </source>
</evidence>
<evidence type="ECO:0000313" key="14">
    <source>
        <dbReference type="Proteomes" id="UP000007013"/>
    </source>
</evidence>
<evidence type="ECO:0000256" key="11">
    <source>
        <dbReference type="ARBA" id="ARBA00051301"/>
    </source>
</evidence>
<dbReference type="GO" id="GO:0009089">
    <property type="term" value="P:lysine biosynthetic process via diaminopimelate"/>
    <property type="evidence" value="ECO:0007669"/>
    <property type="project" value="UniProtKB-UniPathway"/>
</dbReference>
<evidence type="ECO:0000256" key="10">
    <source>
        <dbReference type="ARBA" id="ARBA00023285"/>
    </source>
</evidence>
<keyword evidence="8" id="KW-0378">Hydrolase</keyword>
<comment type="similarity">
    <text evidence="4">Belongs to the peptidase M20A family.</text>
</comment>
<dbReference type="InterPro" id="IPR010182">
    <property type="entry name" value="ArgE/DapE"/>
</dbReference>
<dbReference type="Pfam" id="PF07687">
    <property type="entry name" value="M20_dimer"/>
    <property type="match status" value="1"/>
</dbReference>
<dbReference type="PANTHER" id="PTHR43808">
    <property type="entry name" value="ACETYLORNITHINE DEACETYLASE"/>
    <property type="match status" value="1"/>
</dbReference>
<keyword evidence="10" id="KW-0170">Cobalt</keyword>
<evidence type="ECO:0000256" key="2">
    <source>
        <dbReference type="ARBA" id="ARBA00001947"/>
    </source>
</evidence>
<dbReference type="EMBL" id="CP001032">
    <property type="protein sequence ID" value="ACB74135.1"/>
    <property type="molecule type" value="Genomic_DNA"/>
</dbReference>
<keyword evidence="7" id="KW-0479">Metal-binding</keyword>
<dbReference type="OrthoDB" id="9792335at2"/>
<dbReference type="HOGENOM" id="CLU_021802_2_3_0"/>
<name>B1ZVN8_OPITP</name>
<evidence type="ECO:0000256" key="1">
    <source>
        <dbReference type="ARBA" id="ARBA00001941"/>
    </source>
</evidence>
<feature type="domain" description="Peptidase M20 dimerisation" evidence="12">
    <location>
        <begin position="198"/>
        <end position="312"/>
    </location>
</feature>
<comment type="cofactor">
    <cofactor evidence="1">
        <name>Co(2+)</name>
        <dbReference type="ChEBI" id="CHEBI:48828"/>
    </cofactor>
</comment>
<dbReference type="GO" id="GO:0009014">
    <property type="term" value="F:succinyl-diaminopimelate desuccinylase activity"/>
    <property type="evidence" value="ECO:0007669"/>
    <property type="project" value="UniProtKB-EC"/>
</dbReference>
<comment type="pathway">
    <text evidence="3">Amino-acid biosynthesis; L-lysine biosynthesis via DAP pathway; LL-2,6-diaminopimelate from (S)-tetrahydrodipicolinate (succinylase route): step 3/3.</text>
</comment>
<dbReference type="UniPathway" id="UPA00034">
    <property type="reaction ID" value="UER00021"/>
</dbReference>
<reference evidence="13 14" key="1">
    <citation type="journal article" date="2011" name="J. Bacteriol.">
        <title>Genome sequence of the verrucomicrobium Opitutus terrae PB90-1, an abundant inhabitant of rice paddy soil ecosystems.</title>
        <authorList>
            <person name="van Passel M.W."/>
            <person name="Kant R."/>
            <person name="Palva A."/>
            <person name="Copeland A."/>
            <person name="Lucas S."/>
            <person name="Lapidus A."/>
            <person name="Glavina del Rio T."/>
            <person name="Pitluck S."/>
            <person name="Goltsman E."/>
            <person name="Clum A."/>
            <person name="Sun H."/>
            <person name="Schmutz J."/>
            <person name="Larimer F.W."/>
            <person name="Land M.L."/>
            <person name="Hauser L."/>
            <person name="Kyrpides N."/>
            <person name="Mikhailova N."/>
            <person name="Richardson P.P."/>
            <person name="Janssen P.H."/>
            <person name="de Vos W.M."/>
            <person name="Smidt H."/>
        </authorList>
    </citation>
    <scope>NUCLEOTIDE SEQUENCE [LARGE SCALE GENOMIC DNA]</scope>
    <source>
        <strain evidence="14">DSM 11246 / JCM 15787 / PB90-1</strain>
    </source>
</reference>
<keyword evidence="9" id="KW-0862">Zinc</keyword>
<dbReference type="PANTHER" id="PTHR43808:SF32">
    <property type="entry name" value="ARGE_DAPE-RELATED DEACYLASE"/>
    <property type="match status" value="1"/>
</dbReference>
<dbReference type="PROSITE" id="PS00759">
    <property type="entry name" value="ARGE_DAPE_CPG2_2"/>
    <property type="match status" value="1"/>
</dbReference>
<dbReference type="Gene3D" id="3.40.630.10">
    <property type="entry name" value="Zn peptidases"/>
    <property type="match status" value="2"/>
</dbReference>
<dbReference type="Pfam" id="PF01546">
    <property type="entry name" value="Peptidase_M20"/>
    <property type="match status" value="1"/>
</dbReference>
<dbReference type="SUPFAM" id="SSF53187">
    <property type="entry name" value="Zn-dependent exopeptidases"/>
    <property type="match status" value="1"/>
</dbReference>
<evidence type="ECO:0000256" key="3">
    <source>
        <dbReference type="ARBA" id="ARBA00005130"/>
    </source>
</evidence>
<evidence type="ECO:0000259" key="12">
    <source>
        <dbReference type="Pfam" id="PF07687"/>
    </source>
</evidence>
<dbReference type="RefSeq" id="WP_012373673.1">
    <property type="nucleotide sequence ID" value="NC_010571.1"/>
</dbReference>
<dbReference type="eggNOG" id="COG0624">
    <property type="taxonomic scope" value="Bacteria"/>
</dbReference>
<organism evidence="13 14">
    <name type="scientific">Opitutus terrae (strain DSM 11246 / JCM 15787 / PB90-1)</name>
    <dbReference type="NCBI Taxonomy" id="452637"/>
    <lineage>
        <taxon>Bacteria</taxon>
        <taxon>Pseudomonadati</taxon>
        <taxon>Verrucomicrobiota</taxon>
        <taxon>Opitutia</taxon>
        <taxon>Opitutales</taxon>
        <taxon>Opitutaceae</taxon>
        <taxon>Opitutus</taxon>
    </lineage>
</organism>
<evidence type="ECO:0000256" key="7">
    <source>
        <dbReference type="ARBA" id="ARBA00022723"/>
    </source>
</evidence>